<organism evidence="2 3">
    <name type="scientific">Mycena chlorophos</name>
    <name type="common">Agaric fungus</name>
    <name type="synonym">Agaricus chlorophos</name>
    <dbReference type="NCBI Taxonomy" id="658473"/>
    <lineage>
        <taxon>Eukaryota</taxon>
        <taxon>Fungi</taxon>
        <taxon>Dikarya</taxon>
        <taxon>Basidiomycota</taxon>
        <taxon>Agaricomycotina</taxon>
        <taxon>Agaricomycetes</taxon>
        <taxon>Agaricomycetidae</taxon>
        <taxon>Agaricales</taxon>
        <taxon>Marasmiineae</taxon>
        <taxon>Mycenaceae</taxon>
        <taxon>Mycena</taxon>
    </lineage>
</organism>
<accession>A0ABQ0LC84</accession>
<evidence type="ECO:0000313" key="3">
    <source>
        <dbReference type="Proteomes" id="UP000815677"/>
    </source>
</evidence>
<dbReference type="Gene3D" id="2.170.270.10">
    <property type="entry name" value="SET domain"/>
    <property type="match status" value="1"/>
</dbReference>
<evidence type="ECO:0000313" key="2">
    <source>
        <dbReference type="EMBL" id="GAT48737.1"/>
    </source>
</evidence>
<protein>
    <submittedName>
        <fullName evidence="2">Uncharacterized protein</fullName>
    </submittedName>
</protein>
<sequence length="171" mass="18909">MRRGFLNGKKEDKDNGRESNEIPKTPAATPKTKSQPTGPDIAGNIYCTIPEDAAPDEPVTECYMDPKRRAALHKIPGFPQPMQPPNEVLFRLGESPGKGMGLFATRKIKQGELISDHRPLLLSPMSLNVPMHVQMAMLLGGRDMLSESIENIVQRMTPSNRARPIARGRGR</sequence>
<gene>
    <name evidence="2" type="ORF">MCHLO_06116</name>
</gene>
<dbReference type="SUPFAM" id="SSF82199">
    <property type="entry name" value="SET domain"/>
    <property type="match status" value="1"/>
</dbReference>
<keyword evidence="3" id="KW-1185">Reference proteome</keyword>
<name>A0ABQ0LC84_MYCCL</name>
<evidence type="ECO:0000256" key="1">
    <source>
        <dbReference type="SAM" id="MobiDB-lite"/>
    </source>
</evidence>
<dbReference type="InterPro" id="IPR046341">
    <property type="entry name" value="SET_dom_sf"/>
</dbReference>
<dbReference type="Proteomes" id="UP000815677">
    <property type="component" value="Unassembled WGS sequence"/>
</dbReference>
<feature type="compositionally biased region" description="Basic and acidic residues" evidence="1">
    <location>
        <begin position="8"/>
        <end position="21"/>
    </location>
</feature>
<dbReference type="EMBL" id="DF844911">
    <property type="protein sequence ID" value="GAT48737.1"/>
    <property type="molecule type" value="Genomic_DNA"/>
</dbReference>
<reference evidence="2" key="1">
    <citation type="submission" date="2014-09" db="EMBL/GenBank/DDBJ databases">
        <title>Genome sequence of the luminous mushroom Mycena chlorophos for searching fungal bioluminescence genes.</title>
        <authorList>
            <person name="Tanaka Y."/>
            <person name="Kasuga D."/>
            <person name="Oba Y."/>
            <person name="Hase S."/>
            <person name="Sato K."/>
            <person name="Oba Y."/>
            <person name="Sakakibara Y."/>
        </authorList>
    </citation>
    <scope>NUCLEOTIDE SEQUENCE</scope>
</reference>
<proteinExistence type="predicted"/>
<feature type="region of interest" description="Disordered" evidence="1">
    <location>
        <begin position="1"/>
        <end position="43"/>
    </location>
</feature>